<dbReference type="Pfam" id="PF00595">
    <property type="entry name" value="PDZ"/>
    <property type="match status" value="2"/>
</dbReference>
<name>A0A914VQG9_9BILA</name>
<dbReference type="WBParaSite" id="PSAMB.scaffold223size64209.g3518.t1">
    <property type="protein sequence ID" value="PSAMB.scaffold223size64209.g3518.t1"/>
    <property type="gene ID" value="PSAMB.scaffold223size64209.g3518"/>
</dbReference>
<organism evidence="3 4">
    <name type="scientific">Plectus sambesii</name>
    <dbReference type="NCBI Taxonomy" id="2011161"/>
    <lineage>
        <taxon>Eukaryota</taxon>
        <taxon>Metazoa</taxon>
        <taxon>Ecdysozoa</taxon>
        <taxon>Nematoda</taxon>
        <taxon>Chromadorea</taxon>
        <taxon>Plectida</taxon>
        <taxon>Plectina</taxon>
        <taxon>Plectoidea</taxon>
        <taxon>Plectidae</taxon>
        <taxon>Plectus</taxon>
    </lineage>
</organism>
<dbReference type="PROSITE" id="PS50106">
    <property type="entry name" value="PDZ"/>
    <property type="match status" value="2"/>
</dbReference>
<feature type="region of interest" description="Disordered" evidence="1">
    <location>
        <begin position="1"/>
        <end position="68"/>
    </location>
</feature>
<evidence type="ECO:0000259" key="2">
    <source>
        <dbReference type="PROSITE" id="PS50106"/>
    </source>
</evidence>
<dbReference type="SMART" id="SM00228">
    <property type="entry name" value="PDZ"/>
    <property type="match status" value="2"/>
</dbReference>
<feature type="domain" description="PDZ" evidence="2">
    <location>
        <begin position="730"/>
        <end position="801"/>
    </location>
</feature>
<dbReference type="InterPro" id="IPR036034">
    <property type="entry name" value="PDZ_sf"/>
</dbReference>
<evidence type="ECO:0000256" key="1">
    <source>
        <dbReference type="SAM" id="MobiDB-lite"/>
    </source>
</evidence>
<keyword evidence="3" id="KW-1185">Reference proteome</keyword>
<feature type="compositionally biased region" description="Basic and acidic residues" evidence="1">
    <location>
        <begin position="184"/>
        <end position="195"/>
    </location>
</feature>
<dbReference type="CDD" id="cd00136">
    <property type="entry name" value="PDZ_canonical"/>
    <property type="match status" value="1"/>
</dbReference>
<feature type="compositionally biased region" description="Basic and acidic residues" evidence="1">
    <location>
        <begin position="230"/>
        <end position="240"/>
    </location>
</feature>
<feature type="compositionally biased region" description="Basic and acidic residues" evidence="1">
    <location>
        <begin position="556"/>
        <end position="567"/>
    </location>
</feature>
<dbReference type="PANTHER" id="PTHR11324:SF16">
    <property type="entry name" value="PDZ DOMAIN-CONTAINING PROTEIN 2"/>
    <property type="match status" value="1"/>
</dbReference>
<accession>A0A914VQG9</accession>
<reference evidence="4" key="1">
    <citation type="submission" date="2022-11" db="UniProtKB">
        <authorList>
            <consortium name="WormBaseParasite"/>
        </authorList>
    </citation>
    <scope>IDENTIFICATION</scope>
</reference>
<feature type="compositionally biased region" description="Low complexity" evidence="1">
    <location>
        <begin position="516"/>
        <end position="532"/>
    </location>
</feature>
<protein>
    <submittedName>
        <fullName evidence="4">PDZ domain-containing protein</fullName>
    </submittedName>
</protein>
<dbReference type="PANTHER" id="PTHR11324">
    <property type="entry name" value="IL16-RELATED"/>
    <property type="match status" value="1"/>
</dbReference>
<feature type="compositionally biased region" description="Polar residues" evidence="1">
    <location>
        <begin position="20"/>
        <end position="30"/>
    </location>
</feature>
<feature type="compositionally biased region" description="Polar residues" evidence="1">
    <location>
        <begin position="381"/>
        <end position="392"/>
    </location>
</feature>
<feature type="region of interest" description="Disordered" evidence="1">
    <location>
        <begin position="110"/>
        <end position="248"/>
    </location>
</feature>
<feature type="compositionally biased region" description="Polar residues" evidence="1">
    <location>
        <begin position="443"/>
        <end position="478"/>
    </location>
</feature>
<feature type="compositionally biased region" description="Polar residues" evidence="1">
    <location>
        <begin position="196"/>
        <end position="212"/>
    </location>
</feature>
<dbReference type="InterPro" id="IPR001478">
    <property type="entry name" value="PDZ"/>
</dbReference>
<proteinExistence type="predicted"/>
<feature type="compositionally biased region" description="Low complexity" evidence="1">
    <location>
        <begin position="137"/>
        <end position="147"/>
    </location>
</feature>
<dbReference type="AlphaFoldDB" id="A0A914VQG9"/>
<evidence type="ECO:0000313" key="3">
    <source>
        <dbReference type="Proteomes" id="UP000887566"/>
    </source>
</evidence>
<sequence>MTAEPLRLDTNHHTHHASIETKTWTRSSPSSEDHLRPLSNSSPTSSDDSGFLSTNDVLGHGLPASSPQQLDLNMSRGYVSIFAAQEDRSPIFVTLDRKISQSGGLLKRLQLPTDVDGEEKPRPKSPVVAPVIPPVQRAASPRLLSPRPLSPRPHSPAFKSTDTPVNRSPLPSPTNYDRPAPFAVEKEVTISDHRLSTSYRPNYASSHTSSNMVDHGAAEASAKTHQNHASAKENHEDSTDGHLLFPHIESPKAPMATTYDALITYETTKTAEPEVFTFPSSTSKVDRESSTHGSGKSESAKPEILPQTAEILSLSRRNWLNEKSDEHKPTNQTFKTKYEKFENRSVWEEQHGSSGPKSAPAGRTTADLKPVASRKQEYESSAKNATSVSPTGKTPIYYGKNNSSTSVRDRIQKYAGLSATNTFDKDPTPPPHSAPPTVGPPTWTSSFSKKPSAVTKSPSPYEYQSTRQTASSDYHSSRTPPTTPPATPVDAPAPFKVEHKPEPSSPPLPSLKHDSPAPVATTPPATAHSTASGLDFSRFGPVTPIGRPLESDEEKEPSNHDETDHHHQQTTTHAHNKLPVSQIDDATMAECRAMLGASADDYEIFEAVLERPEGVADGSVGIILTGSSEPGADSQITVSRVITGSVADSQISRRDRVLMVQGQKTNTMTPGEARQLLKAPAPAIHVVVARKRFDDHDDDSPRRSIHADMEIVPESAFDATKCKYADHPIDIVLHKGLLGVGLSLEGGHQSPMGDRPLTIKRIFASGAAAKNGQIKLGDQLVAMNGRDVTSMTHLEAWKMLKGLPEGDVTLAIISQQDVEGRRPLTPLVSTQTAPSAPTADNWVLARCVVSRLLLRQLTADQFGPAGHPPLVGVVLRYYLMVGA</sequence>
<feature type="region of interest" description="Disordered" evidence="1">
    <location>
        <begin position="274"/>
        <end position="306"/>
    </location>
</feature>
<feature type="region of interest" description="Disordered" evidence="1">
    <location>
        <begin position="345"/>
        <end position="580"/>
    </location>
</feature>
<feature type="compositionally biased region" description="Pro residues" evidence="1">
    <location>
        <begin position="428"/>
        <end position="439"/>
    </location>
</feature>
<feature type="domain" description="PDZ" evidence="2">
    <location>
        <begin position="606"/>
        <end position="692"/>
    </location>
</feature>
<evidence type="ECO:0000313" key="4">
    <source>
        <dbReference type="WBParaSite" id="PSAMB.scaffold223size64209.g3518.t1"/>
    </source>
</evidence>
<dbReference type="Proteomes" id="UP000887566">
    <property type="component" value="Unplaced"/>
</dbReference>
<dbReference type="SUPFAM" id="SSF50156">
    <property type="entry name" value="PDZ domain-like"/>
    <property type="match status" value="2"/>
</dbReference>
<feature type="compositionally biased region" description="Low complexity" evidence="1">
    <location>
        <begin position="37"/>
        <end position="53"/>
    </location>
</feature>
<dbReference type="Gene3D" id="2.30.42.10">
    <property type="match status" value="2"/>
</dbReference>
<feature type="compositionally biased region" description="Basic and acidic residues" evidence="1">
    <location>
        <begin position="1"/>
        <end position="12"/>
    </location>
</feature>